<organism evidence="1 2">
    <name type="scientific">Gigaspora rosea</name>
    <dbReference type="NCBI Taxonomy" id="44941"/>
    <lineage>
        <taxon>Eukaryota</taxon>
        <taxon>Fungi</taxon>
        <taxon>Fungi incertae sedis</taxon>
        <taxon>Mucoromycota</taxon>
        <taxon>Glomeromycotina</taxon>
        <taxon>Glomeromycetes</taxon>
        <taxon>Diversisporales</taxon>
        <taxon>Gigasporaceae</taxon>
        <taxon>Gigaspora</taxon>
    </lineage>
</organism>
<dbReference type="EMBL" id="QKWP01000090">
    <property type="protein sequence ID" value="RIB27706.1"/>
    <property type="molecule type" value="Genomic_DNA"/>
</dbReference>
<dbReference type="Gene3D" id="1.10.510.10">
    <property type="entry name" value="Transferase(Phosphotransferase) domain 1"/>
    <property type="match status" value="1"/>
</dbReference>
<reference evidence="1 2" key="1">
    <citation type="submission" date="2018-06" db="EMBL/GenBank/DDBJ databases">
        <title>Comparative genomics reveals the genomic features of Rhizophagus irregularis, R. cerebriforme, R. diaphanum and Gigaspora rosea, and their symbiotic lifestyle signature.</title>
        <authorList>
            <person name="Morin E."/>
            <person name="San Clemente H."/>
            <person name="Chen E.C.H."/>
            <person name="De La Providencia I."/>
            <person name="Hainaut M."/>
            <person name="Kuo A."/>
            <person name="Kohler A."/>
            <person name="Murat C."/>
            <person name="Tang N."/>
            <person name="Roy S."/>
            <person name="Loubradou J."/>
            <person name="Henrissat B."/>
            <person name="Grigoriev I.V."/>
            <person name="Corradi N."/>
            <person name="Roux C."/>
            <person name="Martin F.M."/>
        </authorList>
    </citation>
    <scope>NUCLEOTIDE SEQUENCE [LARGE SCALE GENOMIC DNA]</scope>
    <source>
        <strain evidence="1 2">DAOM 194757</strain>
    </source>
</reference>
<evidence type="ECO:0000313" key="1">
    <source>
        <dbReference type="EMBL" id="RIB27706.1"/>
    </source>
</evidence>
<proteinExistence type="predicted"/>
<dbReference type="InterPro" id="IPR011009">
    <property type="entry name" value="Kinase-like_dom_sf"/>
</dbReference>
<dbReference type="Proteomes" id="UP000266673">
    <property type="component" value="Unassembled WGS sequence"/>
</dbReference>
<evidence type="ECO:0008006" key="3">
    <source>
        <dbReference type="Google" id="ProtNLM"/>
    </source>
</evidence>
<keyword evidence="2" id="KW-1185">Reference proteome</keyword>
<accession>A0A397W8N8</accession>
<evidence type="ECO:0000313" key="2">
    <source>
        <dbReference type="Proteomes" id="UP000266673"/>
    </source>
</evidence>
<dbReference type="AlphaFoldDB" id="A0A397W8N8"/>
<gene>
    <name evidence="1" type="ORF">C2G38_2159882</name>
</gene>
<dbReference type="SUPFAM" id="SSF56112">
    <property type="entry name" value="Protein kinase-like (PK-like)"/>
    <property type="match status" value="1"/>
</dbReference>
<protein>
    <recommendedName>
        <fullName evidence="3">Serine-threonine/tyrosine-protein kinase catalytic domain-containing protein</fullName>
    </recommendedName>
</protein>
<name>A0A397W8N8_9GLOM</name>
<comment type="caution">
    <text evidence="1">The sequence shown here is derived from an EMBL/GenBank/DDBJ whole genome shotgun (WGS) entry which is preliminary data.</text>
</comment>
<sequence length="134" mass="15845">MWEILYGKPVPFEQDSMLQSKIQFQIQVCGGLRPPIHENTAMCYIDLMKKCRHTDPEKRPTAKEVYEIFVEWQNNETILSDSLESDKKLQNIKNEDMQMNIDSLYKSSFISFNNNYTNQDSKLYKLEIPNINNE</sequence>
<dbReference type="OrthoDB" id="346907at2759"/>